<dbReference type="SUPFAM" id="SSF117281">
    <property type="entry name" value="Kelch motif"/>
    <property type="match status" value="1"/>
</dbReference>
<dbReference type="Proteomes" id="UP001318860">
    <property type="component" value="Unassembled WGS sequence"/>
</dbReference>
<dbReference type="Pfam" id="PF00646">
    <property type="entry name" value="F-box"/>
    <property type="match status" value="1"/>
</dbReference>
<dbReference type="InterPro" id="IPR050354">
    <property type="entry name" value="F-box/kelch-repeat_ARATH"/>
</dbReference>
<protein>
    <recommendedName>
        <fullName evidence="1">F-box domain-containing protein</fullName>
    </recommendedName>
</protein>
<dbReference type="SUPFAM" id="SSF81383">
    <property type="entry name" value="F-box domain"/>
    <property type="match status" value="1"/>
</dbReference>
<feature type="domain" description="F-box" evidence="1">
    <location>
        <begin position="14"/>
        <end position="48"/>
    </location>
</feature>
<evidence type="ECO:0000259" key="1">
    <source>
        <dbReference type="Pfam" id="PF00646"/>
    </source>
</evidence>
<evidence type="ECO:0000313" key="2">
    <source>
        <dbReference type="EMBL" id="KAK6116527.1"/>
    </source>
</evidence>
<dbReference type="CDD" id="cd09917">
    <property type="entry name" value="F-box_SF"/>
    <property type="match status" value="1"/>
</dbReference>
<dbReference type="InterPro" id="IPR036047">
    <property type="entry name" value="F-box-like_dom_sf"/>
</dbReference>
<keyword evidence="3" id="KW-1185">Reference proteome</keyword>
<dbReference type="PANTHER" id="PTHR24414">
    <property type="entry name" value="F-BOX/KELCH-REPEAT PROTEIN SKIP4"/>
    <property type="match status" value="1"/>
</dbReference>
<evidence type="ECO:0000313" key="3">
    <source>
        <dbReference type="Proteomes" id="UP001318860"/>
    </source>
</evidence>
<reference evidence="2 3" key="1">
    <citation type="journal article" date="2021" name="Comput. Struct. Biotechnol. J.">
        <title>De novo genome assembly of the potent medicinal plant Rehmannia glutinosa using nanopore technology.</title>
        <authorList>
            <person name="Ma L."/>
            <person name="Dong C."/>
            <person name="Song C."/>
            <person name="Wang X."/>
            <person name="Zheng X."/>
            <person name="Niu Y."/>
            <person name="Chen S."/>
            <person name="Feng W."/>
        </authorList>
    </citation>
    <scope>NUCLEOTIDE SEQUENCE [LARGE SCALE GENOMIC DNA]</scope>
    <source>
        <strain evidence="2">DH-2019</strain>
    </source>
</reference>
<dbReference type="PANTHER" id="PTHR24414:SF44">
    <property type="entry name" value="F-BOX DOMAIN-CONTAINING PROTEIN"/>
    <property type="match status" value="1"/>
</dbReference>
<gene>
    <name evidence="2" type="ORF">DH2020_049732</name>
</gene>
<name>A0ABR0U1Y9_REHGL</name>
<dbReference type="InterPro" id="IPR001810">
    <property type="entry name" value="F-box_dom"/>
</dbReference>
<comment type="caution">
    <text evidence="2">The sequence shown here is derived from an EMBL/GenBank/DDBJ whole genome shotgun (WGS) entry which is preliminary data.</text>
</comment>
<dbReference type="EMBL" id="JABTTQ020003490">
    <property type="protein sequence ID" value="KAK6116527.1"/>
    <property type="molecule type" value="Genomic_DNA"/>
</dbReference>
<accession>A0ABR0U1Y9</accession>
<organism evidence="2 3">
    <name type="scientific">Rehmannia glutinosa</name>
    <name type="common">Chinese foxglove</name>
    <dbReference type="NCBI Taxonomy" id="99300"/>
    <lineage>
        <taxon>Eukaryota</taxon>
        <taxon>Viridiplantae</taxon>
        <taxon>Streptophyta</taxon>
        <taxon>Embryophyta</taxon>
        <taxon>Tracheophyta</taxon>
        <taxon>Spermatophyta</taxon>
        <taxon>Magnoliopsida</taxon>
        <taxon>eudicotyledons</taxon>
        <taxon>Gunneridae</taxon>
        <taxon>Pentapetalae</taxon>
        <taxon>asterids</taxon>
        <taxon>lamiids</taxon>
        <taxon>Lamiales</taxon>
        <taxon>Orobanchaceae</taxon>
        <taxon>Rehmannieae</taxon>
        <taxon>Rehmannia</taxon>
    </lineage>
</organism>
<dbReference type="InterPro" id="IPR015915">
    <property type="entry name" value="Kelch-typ_b-propeller"/>
</dbReference>
<proteinExistence type="predicted"/>
<sequence>MSTKQEQEVEIRGDVLETILSHVPLIDLASASHVSNWWRDAVSSSLRHHNPPKPWLILHTQATRFPYPTTAHAYDPRSDIWIEISKPSIEYISALRSSHSNFLYMLSPSKFSFSSDPLSSDWCTVDPPHVWRTDPIVARVGDYVVIAGGACDFEDDPLAVEIYSLETRDWCACESMPANLKGFADSSSLSVAVMNEKLIVADKRSGVSHWFEPETRSWSGPVVLDPGHSISGYHIGCSNSKLLLIGVCGIENVDRVKIWRFGENDFSFEEIGEMPQEFVTRLKSESFGNCCSIDIRVAGNVVYVYSTWEAEEVAVVACELMRGGGCRWWSVRNVVARERMIAERMVFSCSEVGIEDLQRAMLTKNWRFEAN</sequence>
<dbReference type="Gene3D" id="2.120.10.80">
    <property type="entry name" value="Kelch-type beta propeller"/>
    <property type="match status" value="1"/>
</dbReference>